<dbReference type="InterPro" id="IPR001944">
    <property type="entry name" value="Glycoside_Hdrlase_35"/>
</dbReference>
<dbReference type="PROSITE" id="PS50228">
    <property type="entry name" value="SUEL_LECTIN"/>
    <property type="match status" value="1"/>
</dbReference>
<evidence type="ECO:0000256" key="10">
    <source>
        <dbReference type="RuleBase" id="RU000675"/>
    </source>
</evidence>
<comment type="similarity">
    <text evidence="3 11">Belongs to the glycosyl hydrolase 35 family.</text>
</comment>
<evidence type="ECO:0000256" key="4">
    <source>
        <dbReference type="ARBA" id="ARBA00012756"/>
    </source>
</evidence>
<name>A0A8T3CF84_DENNO</name>
<evidence type="ECO:0000256" key="3">
    <source>
        <dbReference type="ARBA" id="ARBA00009809"/>
    </source>
</evidence>
<evidence type="ECO:0000256" key="7">
    <source>
        <dbReference type="ARBA" id="ARBA00022729"/>
    </source>
</evidence>
<keyword evidence="6" id="KW-0964">Secreted</keyword>
<keyword evidence="15" id="KW-1185">Reference proteome</keyword>
<dbReference type="Pfam" id="PF01301">
    <property type="entry name" value="Glyco_hydro_35"/>
    <property type="match status" value="1"/>
</dbReference>
<evidence type="ECO:0000256" key="8">
    <source>
        <dbReference type="ARBA" id="ARBA00022801"/>
    </source>
</evidence>
<feature type="domain" description="SUEL-type lectin" evidence="13">
    <location>
        <begin position="765"/>
        <end position="851"/>
    </location>
</feature>
<accession>A0A8T3CF84</accession>
<dbReference type="Gene3D" id="2.60.120.260">
    <property type="entry name" value="Galactose-binding domain-like"/>
    <property type="match status" value="1"/>
</dbReference>
<keyword evidence="5" id="KW-0052">Apoplast</keyword>
<reference evidence="14" key="1">
    <citation type="journal article" date="2022" name="Front. Genet.">
        <title>Chromosome-Scale Assembly of the Dendrobium nobile Genome Provides Insights Into the Molecular Mechanism of the Biosynthesis of the Medicinal Active Ingredient of Dendrobium.</title>
        <authorList>
            <person name="Xu Q."/>
            <person name="Niu S.-C."/>
            <person name="Li K.-L."/>
            <person name="Zheng P.-J."/>
            <person name="Zhang X.-J."/>
            <person name="Jia Y."/>
            <person name="Liu Y."/>
            <person name="Niu Y.-X."/>
            <person name="Yu L.-H."/>
            <person name="Chen D.-F."/>
            <person name="Zhang G.-Q."/>
        </authorList>
    </citation>
    <scope>NUCLEOTIDE SEQUENCE</scope>
    <source>
        <tissue evidence="14">Leaf</tissue>
    </source>
</reference>
<evidence type="ECO:0000256" key="9">
    <source>
        <dbReference type="ARBA" id="ARBA00023295"/>
    </source>
</evidence>
<dbReference type="Proteomes" id="UP000829196">
    <property type="component" value="Unassembled WGS sequence"/>
</dbReference>
<evidence type="ECO:0000256" key="2">
    <source>
        <dbReference type="ARBA" id="ARBA00004271"/>
    </source>
</evidence>
<dbReference type="AlphaFoldDB" id="A0A8T3CF84"/>
<comment type="subcellular location">
    <subcellularLocation>
        <location evidence="2">Secreted</location>
        <location evidence="2">Extracellular space</location>
        <location evidence="2">Apoplast</location>
    </subcellularLocation>
</comment>
<evidence type="ECO:0000313" key="15">
    <source>
        <dbReference type="Proteomes" id="UP000829196"/>
    </source>
</evidence>
<dbReference type="InterPro" id="IPR041392">
    <property type="entry name" value="GHD"/>
</dbReference>
<evidence type="ECO:0000313" key="14">
    <source>
        <dbReference type="EMBL" id="KAI0531000.1"/>
    </source>
</evidence>
<evidence type="ECO:0000256" key="5">
    <source>
        <dbReference type="ARBA" id="ARBA00022523"/>
    </source>
</evidence>
<dbReference type="InterPro" id="IPR008979">
    <property type="entry name" value="Galactose-bd-like_sf"/>
</dbReference>
<evidence type="ECO:0000256" key="6">
    <source>
        <dbReference type="ARBA" id="ARBA00022525"/>
    </source>
</evidence>
<dbReference type="PANTHER" id="PTHR23421">
    <property type="entry name" value="BETA-GALACTOSIDASE RELATED"/>
    <property type="match status" value="1"/>
</dbReference>
<dbReference type="InterPro" id="IPR000922">
    <property type="entry name" value="Lectin_gal-bd_dom"/>
</dbReference>
<dbReference type="InterPro" id="IPR019801">
    <property type="entry name" value="Glyco_hydro_35_CS"/>
</dbReference>
<dbReference type="Gene3D" id="2.60.120.740">
    <property type="match status" value="1"/>
</dbReference>
<keyword evidence="7 12" id="KW-0732">Signal</keyword>
<keyword evidence="8 10" id="KW-0378">Hydrolase</keyword>
<organism evidence="14 15">
    <name type="scientific">Dendrobium nobile</name>
    <name type="common">Orchid</name>
    <dbReference type="NCBI Taxonomy" id="94219"/>
    <lineage>
        <taxon>Eukaryota</taxon>
        <taxon>Viridiplantae</taxon>
        <taxon>Streptophyta</taxon>
        <taxon>Embryophyta</taxon>
        <taxon>Tracheophyta</taxon>
        <taxon>Spermatophyta</taxon>
        <taxon>Magnoliopsida</taxon>
        <taxon>Liliopsida</taxon>
        <taxon>Asparagales</taxon>
        <taxon>Orchidaceae</taxon>
        <taxon>Epidendroideae</taxon>
        <taxon>Malaxideae</taxon>
        <taxon>Dendrobiinae</taxon>
        <taxon>Dendrobium</taxon>
    </lineage>
</organism>
<dbReference type="OrthoDB" id="1657402at2759"/>
<dbReference type="SUPFAM" id="SSF49785">
    <property type="entry name" value="Galactose-binding domain-like"/>
    <property type="match status" value="2"/>
</dbReference>
<dbReference type="GO" id="GO:0048046">
    <property type="term" value="C:apoplast"/>
    <property type="evidence" value="ECO:0007669"/>
    <property type="project" value="UniProtKB-SubCell"/>
</dbReference>
<feature type="signal peptide" evidence="12">
    <location>
        <begin position="1"/>
        <end position="25"/>
    </location>
</feature>
<dbReference type="FunFam" id="2.60.120.260:FF:000142">
    <property type="entry name" value="Beta-galactosidase"/>
    <property type="match status" value="1"/>
</dbReference>
<dbReference type="EMBL" id="JAGYWB010000001">
    <property type="protein sequence ID" value="KAI0531000.1"/>
    <property type="molecule type" value="Genomic_DNA"/>
</dbReference>
<dbReference type="GO" id="GO:0005975">
    <property type="term" value="P:carbohydrate metabolic process"/>
    <property type="evidence" value="ECO:0007669"/>
    <property type="project" value="InterPro"/>
</dbReference>
<comment type="catalytic activity">
    <reaction evidence="1 10">
        <text>Hydrolysis of terminal non-reducing beta-D-galactose residues in beta-D-galactosides.</text>
        <dbReference type="EC" id="3.2.1.23"/>
    </reaction>
</comment>
<dbReference type="GO" id="GO:0030246">
    <property type="term" value="F:carbohydrate binding"/>
    <property type="evidence" value="ECO:0007669"/>
    <property type="project" value="InterPro"/>
</dbReference>
<gene>
    <name evidence="14" type="ORF">KFK09_000549</name>
</gene>
<dbReference type="InterPro" id="IPR048913">
    <property type="entry name" value="BetaGal_gal-bd"/>
</dbReference>
<dbReference type="Pfam" id="PF02140">
    <property type="entry name" value="SUEL_Lectin"/>
    <property type="match status" value="1"/>
</dbReference>
<dbReference type="EC" id="3.2.1.23" evidence="4 10"/>
<dbReference type="FunFam" id="3.20.20.80:FF:000006">
    <property type="entry name" value="Beta-galactosidase"/>
    <property type="match status" value="1"/>
</dbReference>
<dbReference type="SUPFAM" id="SSF51445">
    <property type="entry name" value="(Trans)glycosidases"/>
    <property type="match status" value="1"/>
</dbReference>
<evidence type="ECO:0000256" key="12">
    <source>
        <dbReference type="SAM" id="SignalP"/>
    </source>
</evidence>
<dbReference type="Pfam" id="PF21467">
    <property type="entry name" value="BetaGal_gal-bd"/>
    <property type="match status" value="1"/>
</dbReference>
<dbReference type="InterPro" id="IPR017853">
    <property type="entry name" value="GH"/>
</dbReference>
<dbReference type="Pfam" id="PF17834">
    <property type="entry name" value="GHD"/>
    <property type="match status" value="1"/>
</dbReference>
<dbReference type="CDD" id="cd22842">
    <property type="entry name" value="Gal_Rha_Lectin_BGal"/>
    <property type="match status" value="1"/>
</dbReference>
<dbReference type="PROSITE" id="PS01182">
    <property type="entry name" value="GLYCOSYL_HYDROL_F35"/>
    <property type="match status" value="1"/>
</dbReference>
<protein>
    <recommendedName>
        <fullName evidence="4 10">Beta-galactosidase</fullName>
        <ecNumber evidence="4 10">3.2.1.23</ecNumber>
    </recommendedName>
</protein>
<comment type="caution">
    <text evidence="14">The sequence shown here is derived from an EMBL/GenBank/DDBJ whole genome shotgun (WGS) entry which is preliminary data.</text>
</comment>
<keyword evidence="9 10" id="KW-0326">Glycosidase</keyword>
<evidence type="ECO:0000256" key="1">
    <source>
        <dbReference type="ARBA" id="ARBA00001412"/>
    </source>
</evidence>
<feature type="chain" id="PRO_5035777065" description="Beta-galactosidase" evidence="12">
    <location>
        <begin position="26"/>
        <end position="851"/>
    </location>
</feature>
<dbReference type="InterPro" id="IPR031330">
    <property type="entry name" value="Gly_Hdrlase_35_cat"/>
</dbReference>
<dbReference type="GO" id="GO:0004565">
    <property type="term" value="F:beta-galactosidase activity"/>
    <property type="evidence" value="ECO:0007669"/>
    <property type="project" value="UniProtKB-EC"/>
</dbReference>
<dbReference type="Gene3D" id="3.20.20.80">
    <property type="entry name" value="Glycosidases"/>
    <property type="match status" value="1"/>
</dbReference>
<dbReference type="PRINTS" id="PR00742">
    <property type="entry name" value="GLHYDRLASE35"/>
</dbReference>
<dbReference type="InterPro" id="IPR043159">
    <property type="entry name" value="Lectin_gal-bd_sf"/>
</dbReference>
<dbReference type="SMR" id="A0A8T3CF84"/>
<evidence type="ECO:0000256" key="11">
    <source>
        <dbReference type="RuleBase" id="RU003679"/>
    </source>
</evidence>
<sequence>MAVEITNFSRLLLLSFFLVLSSTSADNVTYDHRSLIIDGRRRLLISASIHYPRSVPSMWPGLVASAKEGGADVIETYVFWNGHELSPGNYSFEDRFDLVKFVNVVKDAGMYLILRIGPFVAAEWNFGGIPVWLHYIPGVVFRSNSEQFKSHMQSFMTFIVNIMKRDKLFASQGGPIILAQVENEYGDTEKVYGDGGKLYAMWAADMALSQDIGVPWIMCQQYDAPARVINTCNSFYCDQFAPNSPSKPKIWTENWPGWFQTFGTSNPHRPPEDIAFSVARFFQKGGSLQNYYMYHGGTNFGRTSGGPFITTSYDYDAPIDEYGLLRLPKWSHLKDLHKSIKLCEHALLYSEPTHLLIGPLQEASVYADSSGSCAAFLANMDDTDEKWIVFQNRSYHLPAWSVSILPDCKTIAFNTAKVRSQISMVDMMPESLVASKTIEEKGSKGLQWHIYKEKTGAVEKTDFVRHGFADHLNTTKDATDYLWYSTRLHVDEGEKFLINGTQPILMVESKGHAVHVFVNEEIIASASGNGSDITYKLETQVPLKAGKNDISLLSMTVGLQNAGPFYEWVGAGLTSVKIAGLDNGTIDLSSNTWKYKIGLEGEHLRIYSNGVDNVKWITPSLPPKNQALTWYMVVVDAPKGTVPIGLDMKYMGKGQAWLNGKAIGRYWPRKSSINDKCSSSCNYKGKFFPDKCRTGCGEPTQRWYHIPLSWFKPSGNVLVIFEEKGGDPTRITFSRRRISKICSSVSEDFPFVDLENWENAVRSNGEGRATLHLACPENSSISSIRFASYGNPSGACGSYQQGICHHPSSVLIIEKVCLNKTQCTIPFLEGDFSKDFCPGITKSLAVEAACN</sequence>
<proteinExistence type="inferred from homology"/>
<evidence type="ECO:0000259" key="13">
    <source>
        <dbReference type="PROSITE" id="PS50228"/>
    </source>
</evidence>